<dbReference type="EMBL" id="CP007806">
    <property type="protein sequence ID" value="AIG28059.1"/>
    <property type="molecule type" value="Genomic_DNA"/>
</dbReference>
<name>A0A075R874_BRELA</name>
<dbReference type="eggNOG" id="COG0861">
    <property type="taxonomic scope" value="Bacteria"/>
</dbReference>
<evidence type="ECO:0000256" key="4">
    <source>
        <dbReference type="ARBA" id="ARBA00022989"/>
    </source>
</evidence>
<evidence type="ECO:0000256" key="3">
    <source>
        <dbReference type="ARBA" id="ARBA00022692"/>
    </source>
</evidence>
<dbReference type="GO" id="GO:0016020">
    <property type="term" value="C:membrane"/>
    <property type="evidence" value="ECO:0007669"/>
    <property type="project" value="UniProtKB-SubCell"/>
</dbReference>
<keyword evidence="8" id="KW-1185">Reference proteome</keyword>
<feature type="transmembrane region" description="Helical" evidence="6">
    <location>
        <begin position="132"/>
        <end position="154"/>
    </location>
</feature>
<sequence>MFETEFIIQLLMIIAIDILLGGDNAVVIAMASRNLPLEQKKKAIFWGTGLAVVVRVIATIAAAYLLQIPFLFVIGGLLLVWISYNLLVEDGHEKDIKAGNSLMAAIRTIVIADVTMGIDNVVAIAGTAHGNMLLIIIGLLISVPIMVWGSTLILKAMDRYAWIPYVGAGILALAAAKMITHEAHLQPFFDANPWISYLLKGVIIVGVIVAGYWQRNRMAKKARANQIMHEEKSSHHEVNIGS</sequence>
<dbReference type="KEGG" id="blr:BRLA_c037590"/>
<gene>
    <name evidence="7" type="ORF">BRLA_c037590</name>
</gene>
<proteinExistence type="inferred from homology"/>
<comment type="subcellular location">
    <subcellularLocation>
        <location evidence="1">Membrane</location>
        <topology evidence="1">Multi-pass membrane protein</topology>
    </subcellularLocation>
</comment>
<dbReference type="NCBIfam" id="TIGR03717">
    <property type="entry name" value="R_switched_YjbE"/>
    <property type="match status" value="1"/>
</dbReference>
<evidence type="ECO:0000256" key="1">
    <source>
        <dbReference type="ARBA" id="ARBA00004141"/>
    </source>
</evidence>
<dbReference type="PANTHER" id="PTHR30238:SF4">
    <property type="entry name" value="SLL1022 PROTEIN"/>
    <property type="match status" value="1"/>
</dbReference>
<dbReference type="AlphaFoldDB" id="A0A075R874"/>
<comment type="similarity">
    <text evidence="2">Belongs to the TerC family.</text>
</comment>
<organism evidence="7 8">
    <name type="scientific">Brevibacillus laterosporus LMG 15441</name>
    <dbReference type="NCBI Taxonomy" id="1042163"/>
    <lineage>
        <taxon>Bacteria</taxon>
        <taxon>Bacillati</taxon>
        <taxon>Bacillota</taxon>
        <taxon>Bacilli</taxon>
        <taxon>Bacillales</taxon>
        <taxon>Paenibacillaceae</taxon>
        <taxon>Brevibacillus</taxon>
    </lineage>
</organism>
<feature type="transmembrane region" description="Helical" evidence="6">
    <location>
        <begin position="194"/>
        <end position="213"/>
    </location>
</feature>
<dbReference type="RefSeq" id="WP_003338772.1">
    <property type="nucleotide sequence ID" value="NZ_CP007806.1"/>
</dbReference>
<dbReference type="InterPro" id="IPR022301">
    <property type="entry name" value="Integral_membrane_YjbE"/>
</dbReference>
<keyword evidence="5 6" id="KW-0472">Membrane</keyword>
<feature type="transmembrane region" description="Helical" evidence="6">
    <location>
        <begin position="70"/>
        <end position="88"/>
    </location>
</feature>
<evidence type="ECO:0000313" key="7">
    <source>
        <dbReference type="EMBL" id="AIG28059.1"/>
    </source>
</evidence>
<feature type="transmembrane region" description="Helical" evidence="6">
    <location>
        <begin position="6"/>
        <end position="31"/>
    </location>
</feature>
<dbReference type="HOGENOM" id="CLU_070543_0_1_9"/>
<dbReference type="Pfam" id="PF03741">
    <property type="entry name" value="TerC"/>
    <property type="match status" value="1"/>
</dbReference>
<accession>A0A075R874</accession>
<evidence type="ECO:0000313" key="8">
    <source>
        <dbReference type="Proteomes" id="UP000005850"/>
    </source>
</evidence>
<keyword evidence="3 6" id="KW-0812">Transmembrane</keyword>
<evidence type="ECO:0000256" key="6">
    <source>
        <dbReference type="SAM" id="Phobius"/>
    </source>
</evidence>
<feature type="transmembrane region" description="Helical" evidence="6">
    <location>
        <begin position="161"/>
        <end position="179"/>
    </location>
</feature>
<dbReference type="Proteomes" id="UP000005850">
    <property type="component" value="Chromosome"/>
</dbReference>
<protein>
    <submittedName>
        <fullName evidence="7">Integral membrane protein</fullName>
    </submittedName>
</protein>
<feature type="transmembrane region" description="Helical" evidence="6">
    <location>
        <begin position="43"/>
        <end position="64"/>
    </location>
</feature>
<evidence type="ECO:0000256" key="5">
    <source>
        <dbReference type="ARBA" id="ARBA00023136"/>
    </source>
</evidence>
<reference evidence="7 8" key="1">
    <citation type="journal article" date="2011" name="J. Bacteriol.">
        <title>Genome sequence of Brevibacillus laterosporus LMG 15441, a pathogen of invertebrates.</title>
        <authorList>
            <person name="Djukic M."/>
            <person name="Poehlein A."/>
            <person name="Thurmer A."/>
            <person name="Daniel R."/>
        </authorList>
    </citation>
    <scope>NUCLEOTIDE SEQUENCE [LARGE SCALE GENOMIC DNA]</scope>
    <source>
        <strain evidence="7 8">LMG 15441</strain>
    </source>
</reference>
<feature type="transmembrane region" description="Helical" evidence="6">
    <location>
        <begin position="109"/>
        <end position="126"/>
    </location>
</feature>
<dbReference type="InterPro" id="IPR005496">
    <property type="entry name" value="Integral_membrane_TerC"/>
</dbReference>
<evidence type="ECO:0000256" key="2">
    <source>
        <dbReference type="ARBA" id="ARBA00007511"/>
    </source>
</evidence>
<dbReference type="PANTHER" id="PTHR30238">
    <property type="entry name" value="MEMBRANE BOUND PREDICTED REDOX MODULATOR"/>
    <property type="match status" value="1"/>
</dbReference>
<keyword evidence="4 6" id="KW-1133">Transmembrane helix</keyword>